<proteinExistence type="predicted"/>
<evidence type="ECO:0000313" key="3">
    <source>
        <dbReference type="Proteomes" id="UP000315816"/>
    </source>
</evidence>
<dbReference type="InterPro" id="IPR001466">
    <property type="entry name" value="Beta-lactam-related"/>
</dbReference>
<gene>
    <name evidence="2" type="ORF">FIL88_11875</name>
</gene>
<accession>A0A545SPA8</accession>
<sequence length="363" mass="39556">MARVLKDDADMTLDTVRIQTCIDRFQKAQGLPDLQVSLGFSGQDDIHSFAGCAGATSGDPDAGYFLASATKLFASAMIFQLRDEGHLSLDDPITAFFPEGALDGLHFYKGQDYTAQITVRQLLSHRAGLADYFEQKRVDGSVFAEGMLQGQDKAWSLEDVIDANKTSLTPLFPPGAAGKASYTDTGFQLLGGIIKAVTGQDEATVVQTRIAGPLGLTSTGLFRRDGSTVPALPLRMNKAPLSIPAALESTRLDGGGYSTSAEMLRFLKAFYEGALFDIARVMQVQEYRRIFFPLRNGTGMMMFHTPWYFSPFKRQPDLLGHSGISGAFAYHAPSTGLYISGTTNELAKRSLPYQLMIRLMSLL</sequence>
<comment type="caution">
    <text evidence="2">The sequence shown here is derived from an EMBL/GenBank/DDBJ whole genome shotgun (WGS) entry which is preliminary data.</text>
</comment>
<evidence type="ECO:0000313" key="2">
    <source>
        <dbReference type="EMBL" id="TQV66791.1"/>
    </source>
</evidence>
<dbReference type="SUPFAM" id="SSF56601">
    <property type="entry name" value="beta-lactamase/transpeptidase-like"/>
    <property type="match status" value="1"/>
</dbReference>
<keyword evidence="3" id="KW-1185">Reference proteome</keyword>
<dbReference type="Gene3D" id="3.40.710.10">
    <property type="entry name" value="DD-peptidase/beta-lactamase superfamily"/>
    <property type="match status" value="1"/>
</dbReference>
<dbReference type="Pfam" id="PF00144">
    <property type="entry name" value="Beta-lactamase"/>
    <property type="match status" value="1"/>
</dbReference>
<feature type="domain" description="Beta-lactamase-related" evidence="1">
    <location>
        <begin position="21"/>
        <end position="346"/>
    </location>
</feature>
<dbReference type="Proteomes" id="UP000315816">
    <property type="component" value="Unassembled WGS sequence"/>
</dbReference>
<reference evidence="2 3" key="1">
    <citation type="submission" date="2019-06" db="EMBL/GenBank/DDBJ databases">
        <title>A novel species of marine bacteria.</title>
        <authorList>
            <person name="Wang Y."/>
        </authorList>
    </citation>
    <scope>NUCLEOTIDE SEQUENCE [LARGE SCALE GENOMIC DNA]</scope>
    <source>
        <strain evidence="2 3">MA1-10</strain>
    </source>
</reference>
<dbReference type="InterPro" id="IPR012338">
    <property type="entry name" value="Beta-lactam/transpept-like"/>
</dbReference>
<dbReference type="AlphaFoldDB" id="A0A545SPA8"/>
<dbReference type="OrthoDB" id="5377981at2"/>
<evidence type="ECO:0000259" key="1">
    <source>
        <dbReference type="Pfam" id="PF00144"/>
    </source>
</evidence>
<name>A0A545SPA8_9RHOB</name>
<dbReference type="EMBL" id="VICH01000008">
    <property type="protein sequence ID" value="TQV66791.1"/>
    <property type="molecule type" value="Genomic_DNA"/>
</dbReference>
<dbReference type="InterPro" id="IPR050789">
    <property type="entry name" value="Diverse_Enzym_Activities"/>
</dbReference>
<dbReference type="PANTHER" id="PTHR43283">
    <property type="entry name" value="BETA-LACTAMASE-RELATED"/>
    <property type="match status" value="1"/>
</dbReference>
<protein>
    <submittedName>
        <fullName evidence="2">Beta-lactamase family protein</fullName>
    </submittedName>
</protein>
<organism evidence="2 3">
    <name type="scientific">Aliiroseovarius halocynthiae</name>
    <dbReference type="NCBI Taxonomy" id="985055"/>
    <lineage>
        <taxon>Bacteria</taxon>
        <taxon>Pseudomonadati</taxon>
        <taxon>Pseudomonadota</taxon>
        <taxon>Alphaproteobacteria</taxon>
        <taxon>Rhodobacterales</taxon>
        <taxon>Paracoccaceae</taxon>
        <taxon>Aliiroseovarius</taxon>
    </lineage>
</organism>